<evidence type="ECO:0000313" key="1">
    <source>
        <dbReference type="EMBL" id="RKF48524.1"/>
    </source>
</evidence>
<evidence type="ECO:0000313" key="2">
    <source>
        <dbReference type="Proteomes" id="UP000283383"/>
    </source>
</evidence>
<dbReference type="EMBL" id="MCBQ01022418">
    <property type="protein sequence ID" value="RKF48524.1"/>
    <property type="molecule type" value="Genomic_DNA"/>
</dbReference>
<proteinExistence type="predicted"/>
<name>A0A420GTJ5_9PEZI</name>
<reference evidence="1 2" key="1">
    <citation type="journal article" date="2018" name="BMC Genomics">
        <title>Comparative genome analyses reveal sequence features reflecting distinct modes of host-adaptation between dicot and monocot powdery mildew.</title>
        <authorList>
            <person name="Wu Y."/>
            <person name="Ma X."/>
            <person name="Pan Z."/>
            <person name="Kale S.D."/>
            <person name="Song Y."/>
            <person name="King H."/>
            <person name="Zhang Q."/>
            <person name="Presley C."/>
            <person name="Deng X."/>
            <person name="Wei C.I."/>
            <person name="Xiao S."/>
        </authorList>
    </citation>
    <scope>NUCLEOTIDE SEQUENCE [LARGE SCALE GENOMIC DNA]</scope>
    <source>
        <strain evidence="1">UMSG3</strain>
    </source>
</reference>
<accession>A0A420GTJ5</accession>
<keyword evidence="2" id="KW-1185">Reference proteome</keyword>
<protein>
    <submittedName>
        <fullName evidence="1">Uncharacterized protein</fullName>
    </submittedName>
</protein>
<organism evidence="1 2">
    <name type="scientific">Golovinomyces cichoracearum</name>
    <dbReference type="NCBI Taxonomy" id="62708"/>
    <lineage>
        <taxon>Eukaryota</taxon>
        <taxon>Fungi</taxon>
        <taxon>Dikarya</taxon>
        <taxon>Ascomycota</taxon>
        <taxon>Pezizomycotina</taxon>
        <taxon>Leotiomycetes</taxon>
        <taxon>Erysiphales</taxon>
        <taxon>Erysiphaceae</taxon>
        <taxon>Golovinomyces</taxon>
    </lineage>
</organism>
<comment type="caution">
    <text evidence="1">The sequence shown here is derived from an EMBL/GenBank/DDBJ whole genome shotgun (WGS) entry which is preliminary data.</text>
</comment>
<gene>
    <name evidence="1" type="ORF">GcM3_224021</name>
</gene>
<dbReference type="AlphaFoldDB" id="A0A420GTJ5"/>
<sequence length="199" mass="22897">MSDKITPEEQEFIQCFLPNVKAPVVDENYEKSRSVEESFRTLKGCIEGQVQAATTIHQTTLETVHNLILWQQMNNKPHLDETKYDLSLLPTLSSSDKLRVAITEMKFLFAVTVYFYEMTCHMDRSLDLMEGNLLWSLDDYKFYDQQTVLTTLTPPMLPLDTMSTDKEPKSVIQVIKAEASLLKKKSKTTHKRLEGRGTN</sequence>
<dbReference type="Proteomes" id="UP000283383">
    <property type="component" value="Unassembled WGS sequence"/>
</dbReference>